<evidence type="ECO:0000256" key="1">
    <source>
        <dbReference type="ARBA" id="ARBA00006611"/>
    </source>
</evidence>
<dbReference type="PANTHER" id="PTHR30486">
    <property type="entry name" value="TWITCHING MOTILITY PROTEIN PILT"/>
    <property type="match status" value="1"/>
</dbReference>
<gene>
    <name evidence="4" type="ORF">ACFPJ6_13620</name>
</gene>
<accession>A0ABW0GPB4</accession>
<comment type="similarity">
    <text evidence="1">Belongs to the GSP E family.</text>
</comment>
<dbReference type="PANTHER" id="PTHR30486:SF6">
    <property type="entry name" value="TYPE IV PILUS RETRACTATION ATPASE PILT"/>
    <property type="match status" value="1"/>
</dbReference>
<dbReference type="SUPFAM" id="SSF52540">
    <property type="entry name" value="P-loop containing nucleoside triphosphate hydrolases"/>
    <property type="match status" value="1"/>
</dbReference>
<dbReference type="InterPro" id="IPR001482">
    <property type="entry name" value="T2SS/T4SS_dom"/>
</dbReference>
<dbReference type="InterPro" id="IPR050921">
    <property type="entry name" value="T4SS_GSP_E_ATPase"/>
</dbReference>
<evidence type="ECO:0000313" key="4">
    <source>
        <dbReference type="EMBL" id="MFC5381822.1"/>
    </source>
</evidence>
<organism evidence="4 5">
    <name type="scientific">Aquipuribacter nitratireducens</name>
    <dbReference type="NCBI Taxonomy" id="650104"/>
    <lineage>
        <taxon>Bacteria</taxon>
        <taxon>Bacillati</taxon>
        <taxon>Actinomycetota</taxon>
        <taxon>Actinomycetes</taxon>
        <taxon>Micrococcales</taxon>
        <taxon>Intrasporangiaceae</taxon>
        <taxon>Aquipuribacter</taxon>
    </lineage>
</organism>
<feature type="domain" description="Bacterial type II secretion system protein E" evidence="3">
    <location>
        <begin position="251"/>
        <end position="461"/>
    </location>
</feature>
<evidence type="ECO:0000256" key="2">
    <source>
        <dbReference type="SAM" id="MobiDB-lite"/>
    </source>
</evidence>
<keyword evidence="5" id="KW-1185">Reference proteome</keyword>
<evidence type="ECO:0000313" key="5">
    <source>
        <dbReference type="Proteomes" id="UP001596122"/>
    </source>
</evidence>
<feature type="compositionally biased region" description="Low complexity" evidence="2">
    <location>
        <begin position="28"/>
        <end position="44"/>
    </location>
</feature>
<dbReference type="EMBL" id="JBHSLD010000013">
    <property type="protein sequence ID" value="MFC5381822.1"/>
    <property type="molecule type" value="Genomic_DNA"/>
</dbReference>
<reference evidence="5" key="1">
    <citation type="journal article" date="2019" name="Int. J. Syst. Evol. Microbiol.">
        <title>The Global Catalogue of Microorganisms (GCM) 10K type strain sequencing project: providing services to taxonomists for standard genome sequencing and annotation.</title>
        <authorList>
            <consortium name="The Broad Institute Genomics Platform"/>
            <consortium name="The Broad Institute Genome Sequencing Center for Infectious Disease"/>
            <person name="Wu L."/>
            <person name="Ma J."/>
        </authorList>
    </citation>
    <scope>NUCLEOTIDE SEQUENCE [LARGE SCALE GENOMIC DNA]</scope>
    <source>
        <strain evidence="5">CCUG 43114</strain>
    </source>
</reference>
<dbReference type="InterPro" id="IPR027417">
    <property type="entry name" value="P-loop_NTPase"/>
</dbReference>
<feature type="region of interest" description="Disordered" evidence="2">
    <location>
        <begin position="537"/>
        <end position="564"/>
    </location>
</feature>
<sequence>MAERDQVTAIPDLPLFDEGTHVPGPGGRAAPDAPTTRTVAPTTRGDADPYARRRRQRPLRGLAGSEADATAAPGRGSSVPTDVAPPPVAGEEGIRTAEPDTGTVSWDAVRELRAQASTRLAARLRGGVALAPEDRRALGRAVVEELLTERDRAATFDGRTVAGPQTRRALAKALDDALFGLGRLQPLVDDPDLENIEITGHDRVVVERVGGALERAAPVADSDAELVDYLQFLASRASDSNDRPFSAAHPRLHLNLPGSRARLAAVAWVTPRPVVRIRLHRLIDVTMADLTGLGTVDRRLADFLRAAVRARKSVVVSGDMGAGKTTMLRALARSIDPDEAVATLETEYELFLHELPGYERVIALEGRPGSGERGPDGRPVGEITVEDLFVDVLRLNVSRIIVGEVRGPEAAAMFKAMQAGAGSLSTVHAKNAADTIERLTLAVHSAGGTESYADRLVAQQIDFVVHMASVRDAEGRRRRVVDEVVEVTRGEGGRPATTLVFRPGPGRRAVPAVPPSCLADLEAVGFDGSLLDGGWDATDDDFREWDGTYGGGTPAEPPERAESG</sequence>
<evidence type="ECO:0000259" key="3">
    <source>
        <dbReference type="Pfam" id="PF00437"/>
    </source>
</evidence>
<dbReference type="RefSeq" id="WP_340271151.1">
    <property type="nucleotide sequence ID" value="NZ_JBBEOG010000009.1"/>
</dbReference>
<proteinExistence type="inferred from homology"/>
<name>A0ABW0GPB4_9MICO</name>
<dbReference type="CDD" id="cd01130">
    <property type="entry name" value="VirB11-like_ATPase"/>
    <property type="match status" value="1"/>
</dbReference>
<dbReference type="Pfam" id="PF00437">
    <property type="entry name" value="T2SSE"/>
    <property type="match status" value="1"/>
</dbReference>
<dbReference type="Proteomes" id="UP001596122">
    <property type="component" value="Unassembled WGS sequence"/>
</dbReference>
<feature type="region of interest" description="Disordered" evidence="2">
    <location>
        <begin position="1"/>
        <end position="102"/>
    </location>
</feature>
<dbReference type="Gene3D" id="3.30.450.370">
    <property type="match status" value="1"/>
</dbReference>
<dbReference type="Gene3D" id="3.40.50.300">
    <property type="entry name" value="P-loop containing nucleotide triphosphate hydrolases"/>
    <property type="match status" value="1"/>
</dbReference>
<protein>
    <submittedName>
        <fullName evidence="4">CpaF family protein</fullName>
    </submittedName>
</protein>
<comment type="caution">
    <text evidence="4">The sequence shown here is derived from an EMBL/GenBank/DDBJ whole genome shotgun (WGS) entry which is preliminary data.</text>
</comment>